<keyword evidence="1" id="KW-0472">Membrane</keyword>
<dbReference type="STRING" id="572546.Arcpr_1422"/>
<reference evidence="3 4" key="1">
    <citation type="journal article" date="2010" name="Stand. Genomic Sci.">
        <title>Complete genome sequence of Archaeoglobus profundus type strain (AV18).</title>
        <authorList>
            <person name="von Jan M."/>
            <person name="Lapidus A."/>
            <person name="Del Rio T.G."/>
            <person name="Copeland A."/>
            <person name="Tice H."/>
            <person name="Cheng J.F."/>
            <person name="Lucas S."/>
            <person name="Chen F."/>
            <person name="Nolan M."/>
            <person name="Goodwin L."/>
            <person name="Han C."/>
            <person name="Pitluck S."/>
            <person name="Liolios K."/>
            <person name="Ivanova N."/>
            <person name="Mavromatis K."/>
            <person name="Ovchinnikova G."/>
            <person name="Chertkov O."/>
            <person name="Pati A."/>
            <person name="Chen A."/>
            <person name="Palaniappan K."/>
            <person name="Land M."/>
            <person name="Hauser L."/>
            <person name="Chang Y.J."/>
            <person name="Jeffries C.D."/>
            <person name="Saunders E."/>
            <person name="Brettin T."/>
            <person name="Detter J.C."/>
            <person name="Chain P."/>
            <person name="Eichinger K."/>
            <person name="Huber H."/>
            <person name="Spring S."/>
            <person name="Rohde M."/>
            <person name="Goker M."/>
            <person name="Wirth R."/>
            <person name="Woyke T."/>
            <person name="Bristow J."/>
            <person name="Eisen J.A."/>
            <person name="Markowitz V."/>
            <person name="Hugenholtz P."/>
            <person name="Kyrpides N.C."/>
            <person name="Klenk H.P."/>
        </authorList>
    </citation>
    <scope>NUCLEOTIDE SEQUENCE [LARGE SCALE GENOMIC DNA]</scope>
    <source>
        <strain evidence="4">DSM 5631 / JCM 9629 / NBRC 100127 / Av18</strain>
    </source>
</reference>
<feature type="transmembrane region" description="Helical" evidence="1">
    <location>
        <begin position="153"/>
        <end position="171"/>
    </location>
</feature>
<dbReference type="RefSeq" id="WP_012940806.1">
    <property type="nucleotide sequence ID" value="NC_013741.1"/>
</dbReference>
<proteinExistence type="predicted"/>
<evidence type="ECO:0000259" key="2">
    <source>
        <dbReference type="Pfam" id="PF01970"/>
    </source>
</evidence>
<feature type="transmembrane region" description="Helical" evidence="1">
    <location>
        <begin position="295"/>
        <end position="317"/>
    </location>
</feature>
<feature type="transmembrane region" description="Helical" evidence="1">
    <location>
        <begin position="47"/>
        <end position="70"/>
    </location>
</feature>
<feature type="transmembrane region" description="Helical" evidence="1">
    <location>
        <begin position="329"/>
        <end position="345"/>
    </location>
</feature>
<dbReference type="Pfam" id="PF01970">
    <property type="entry name" value="TctA"/>
    <property type="match status" value="1"/>
</dbReference>
<dbReference type="HOGENOM" id="CLU_043916_0_0_2"/>
<dbReference type="PANTHER" id="PTHR42204:SF1">
    <property type="entry name" value="INTEGRAL MEMBRANE PROTEIN"/>
    <property type="match status" value="1"/>
</dbReference>
<evidence type="ECO:0000313" key="3">
    <source>
        <dbReference type="EMBL" id="ADB58470.1"/>
    </source>
</evidence>
<keyword evidence="1" id="KW-0812">Transmembrane</keyword>
<feature type="transmembrane region" description="Helical" evidence="1">
    <location>
        <begin position="123"/>
        <end position="141"/>
    </location>
</feature>
<dbReference type="GeneID" id="8740110"/>
<organism evidence="3 4">
    <name type="scientific">Archaeoglobus profundus (strain DSM 5631 / JCM 9629 / NBRC 100127 / Av18)</name>
    <dbReference type="NCBI Taxonomy" id="572546"/>
    <lineage>
        <taxon>Archaea</taxon>
        <taxon>Methanobacteriati</taxon>
        <taxon>Methanobacteriota</taxon>
        <taxon>Archaeoglobi</taxon>
        <taxon>Archaeoglobales</taxon>
        <taxon>Archaeoglobaceae</taxon>
        <taxon>Archaeoglobus</taxon>
    </lineage>
</organism>
<dbReference type="KEGG" id="apo:Arcpr_1422"/>
<sequence>MLEAIALGVILGILTGLTPGIHSNTSAMLILSLASMLSRYFNREELAIVIFVNAIVHTFLDIIPTVFLGVPDEDTAVGVLPMHELVLDGKGISACINSAFSSLGGFLLSIPVFAIYLSLKLDLSPIVPFVLIAVSAYLIGSEREFLESRLKKSLQALAVFVLSGLLGFLCFGNSNLLLPLLTGLFASPILLTSIFSAGKVDRQKIDFHNPSLKDVASGVLAGSFVSLFPSISSGVATLLSSNHLRDNQRIVSAISSANTSNSILCFAVFFSSGKVRSGAVSAFKMLFPSLDPLKILYIGLIASLIATLLTIAFAIAFGKFSEKIKPSKLSLIVFVFNTIVVYALTGGYGLMIFALATLIGFLAVVFRVRRVNCMGSLIVPTILVYLL</sequence>
<feature type="transmembrane region" description="Helical" evidence="1">
    <location>
        <begin position="219"/>
        <end position="239"/>
    </location>
</feature>
<keyword evidence="1" id="KW-1133">Transmembrane helix</keyword>
<dbReference type="OrthoDB" id="53365at2157"/>
<dbReference type="Proteomes" id="UP000001901">
    <property type="component" value="Chromosome"/>
</dbReference>
<feature type="domain" description="DUF112" evidence="2">
    <location>
        <begin position="4"/>
        <end position="374"/>
    </location>
</feature>
<gene>
    <name evidence="3" type="ordered locus">Arcpr_1422</name>
</gene>
<accession>D2REC6</accession>
<keyword evidence="4" id="KW-1185">Reference proteome</keyword>
<dbReference type="InterPro" id="IPR002823">
    <property type="entry name" value="DUF112_TM"/>
</dbReference>
<dbReference type="PANTHER" id="PTHR42204">
    <property type="entry name" value="INTEGRAL MEMBRANE PROTEIN"/>
    <property type="match status" value="1"/>
</dbReference>
<dbReference type="PaxDb" id="572546-Arcpr_1422"/>
<name>D2REC6_ARCPA</name>
<dbReference type="eggNOG" id="arCOG04469">
    <property type="taxonomic scope" value="Archaea"/>
</dbReference>
<dbReference type="EMBL" id="CP001857">
    <property type="protein sequence ID" value="ADB58470.1"/>
    <property type="molecule type" value="Genomic_DNA"/>
</dbReference>
<evidence type="ECO:0000256" key="1">
    <source>
        <dbReference type="SAM" id="Phobius"/>
    </source>
</evidence>
<evidence type="ECO:0000313" key="4">
    <source>
        <dbReference type="Proteomes" id="UP000001901"/>
    </source>
</evidence>
<feature type="transmembrane region" description="Helical" evidence="1">
    <location>
        <begin position="91"/>
        <end position="117"/>
    </location>
</feature>
<protein>
    <recommendedName>
        <fullName evidence="2">DUF112 domain-containing protein</fullName>
    </recommendedName>
</protein>
<dbReference type="AlphaFoldDB" id="D2REC6"/>
<feature type="transmembrane region" description="Helical" evidence="1">
    <location>
        <begin position="177"/>
        <end position="198"/>
    </location>
</feature>